<dbReference type="OrthoDB" id="9797653at2"/>
<organism evidence="3 4">
    <name type="scientific">Amycolatopsis rubida</name>
    <dbReference type="NCBI Taxonomy" id="112413"/>
    <lineage>
        <taxon>Bacteria</taxon>
        <taxon>Bacillati</taxon>
        <taxon>Actinomycetota</taxon>
        <taxon>Actinomycetes</taxon>
        <taxon>Pseudonocardiales</taxon>
        <taxon>Pseudonocardiaceae</taxon>
        <taxon>Amycolatopsis</taxon>
    </lineage>
</organism>
<accession>A0A1I5SBE7</accession>
<dbReference type="PANTHER" id="PTHR48228:SF6">
    <property type="entry name" value="L-CARNITINE COA-TRANSFERASE"/>
    <property type="match status" value="1"/>
</dbReference>
<dbReference type="SUPFAM" id="SSF89796">
    <property type="entry name" value="CoA-transferase family III (CaiB/BaiF)"/>
    <property type="match status" value="2"/>
</dbReference>
<evidence type="ECO:0000256" key="2">
    <source>
        <dbReference type="ARBA" id="ARBA00022679"/>
    </source>
</evidence>
<dbReference type="Gene3D" id="3.30.1540.10">
    <property type="entry name" value="formyl-coa transferase, domain 3"/>
    <property type="match status" value="1"/>
</dbReference>
<keyword evidence="2 3" id="KW-0808">Transferase</keyword>
<dbReference type="InterPro" id="IPR023606">
    <property type="entry name" value="CoA-Trfase_III_dom_1_sf"/>
</dbReference>
<gene>
    <name evidence="3" type="ORF">SAMN05421854_106263</name>
</gene>
<name>A0A1I5SBE7_9PSEU</name>
<evidence type="ECO:0000256" key="1">
    <source>
        <dbReference type="ARBA" id="ARBA00008383"/>
    </source>
</evidence>
<evidence type="ECO:0000313" key="4">
    <source>
        <dbReference type="Proteomes" id="UP000199137"/>
    </source>
</evidence>
<dbReference type="InterPro" id="IPR050509">
    <property type="entry name" value="CoA-transferase_III"/>
</dbReference>
<dbReference type="PANTHER" id="PTHR48228">
    <property type="entry name" value="SUCCINYL-COA--D-CITRAMALATE COA-TRANSFERASE"/>
    <property type="match status" value="1"/>
</dbReference>
<dbReference type="Pfam" id="PF02515">
    <property type="entry name" value="CoA_transf_3"/>
    <property type="match status" value="2"/>
</dbReference>
<dbReference type="EMBL" id="FOWC01000006">
    <property type="protein sequence ID" value="SFP68040.1"/>
    <property type="molecule type" value="Genomic_DNA"/>
</dbReference>
<sequence>MEHESQFGPLRGLRVLETATGVAGPYAGRLLAMLGATVAKVEPAGGDPARRLSADGRAQRDPSPVFVHLNAGKRLLSPDAAAVPELLEWADVVLSDRVRREFGPWELRAGLADPPLLVSVTAWGVDAGSAGEPSDEMLVQAASGLLAATCHEDGGPDRFPGWQTQYLAGTYAAAAALAGRPGGHAETTWRAAAASAVESQAAAALYAATSANAADPEEERRQAGFQTRTFPSGVFRCADGFVVPGTVRGEDWNRQCLLYDRGDLLRDERFGWARRWANRELLRGELAGWYAGRTRREVFDAGLAAGWSVGKVLDAADALDDPHLAAREFLGTVRGASAGRAIVRPWRDPAAPAPRSVRLSEPAEDNGWFRSGATRGRSPRLPDPRRLRVLELTWAWAGPLAGRLLGALGADVVRVESGRHPDGWRTRFRFAETGAPLPEGADPHEYTWDAAAQFNSVNRNKRAVSLDLSAPDGNRVFRDLVDAADVLVVNMNHRVLEDRGVAAHVRARVAEGLVLVTMPALGSSGPHRAMPGFGMLTEAMGGFAARYGPPSAGAEVSPTYYPDAVAGAHAAVAVLSGLAARTATGRGREIDLSQQETLWLQFGEGIVLASREGRPPRRIGNSEPDVPAGVLATADGYVAYVGGAADPRWAEKRDGAAVVEALRRKGFRAERMRTVRELFENGELHWAERVRHPVTGERGYLGIPVGMDGKGLATVRPAPCYDQHTDEVLTEWLGTPAEELAALRAAEAIGTVPRQPYRVRKARRAS</sequence>
<dbReference type="InterPro" id="IPR003673">
    <property type="entry name" value="CoA-Trfase_fam_III"/>
</dbReference>
<dbReference type="STRING" id="112413.SAMN05421854_106263"/>
<proteinExistence type="inferred from homology"/>
<comment type="similarity">
    <text evidence="1">Belongs to the CoA-transferase III family.</text>
</comment>
<evidence type="ECO:0000313" key="3">
    <source>
        <dbReference type="EMBL" id="SFP68040.1"/>
    </source>
</evidence>
<dbReference type="RefSeq" id="WP_093574671.1">
    <property type="nucleotide sequence ID" value="NZ_FOWC01000006.1"/>
</dbReference>
<dbReference type="InterPro" id="IPR044855">
    <property type="entry name" value="CoA-Trfase_III_dom3_sf"/>
</dbReference>
<dbReference type="AlphaFoldDB" id="A0A1I5SBE7"/>
<dbReference type="GO" id="GO:0016740">
    <property type="term" value="F:transferase activity"/>
    <property type="evidence" value="ECO:0007669"/>
    <property type="project" value="UniProtKB-KW"/>
</dbReference>
<reference evidence="3 4" key="1">
    <citation type="submission" date="2016-10" db="EMBL/GenBank/DDBJ databases">
        <authorList>
            <person name="de Groot N.N."/>
        </authorList>
    </citation>
    <scope>NUCLEOTIDE SEQUENCE [LARGE SCALE GENOMIC DNA]</scope>
    <source>
        <strain evidence="3 4">DSM 44637</strain>
    </source>
</reference>
<dbReference type="Proteomes" id="UP000199137">
    <property type="component" value="Unassembled WGS sequence"/>
</dbReference>
<protein>
    <submittedName>
        <fullName evidence="3">Crotonobetainyl-CoA:carnitine CoA-transferase CaiB</fullName>
    </submittedName>
</protein>
<dbReference type="Gene3D" id="3.40.50.10540">
    <property type="entry name" value="Crotonobetainyl-coa:carnitine coa-transferase, domain 1"/>
    <property type="match status" value="2"/>
</dbReference>